<reference evidence="12" key="1">
    <citation type="submission" date="2016-10" db="EMBL/GenBank/DDBJ databases">
        <authorList>
            <person name="Varghese N."/>
            <person name="Submissions S."/>
        </authorList>
    </citation>
    <scope>NUCLEOTIDE SEQUENCE [LARGE SCALE GENOMIC DNA]</scope>
    <source>
        <strain evidence="12">DSM 3384</strain>
    </source>
</reference>
<dbReference type="EMBL" id="FNLL01000003">
    <property type="protein sequence ID" value="SDT96888.1"/>
    <property type="molecule type" value="Genomic_DNA"/>
</dbReference>
<keyword evidence="5 10" id="KW-0812">Transmembrane</keyword>
<feature type="transmembrane region" description="Helical" evidence="10">
    <location>
        <begin position="51"/>
        <end position="67"/>
    </location>
</feature>
<dbReference type="GO" id="GO:0042121">
    <property type="term" value="P:alginic acid biosynthetic process"/>
    <property type="evidence" value="ECO:0007669"/>
    <property type="project" value="InterPro"/>
</dbReference>
<feature type="transmembrane region" description="Helical" evidence="10">
    <location>
        <begin position="391"/>
        <end position="416"/>
    </location>
</feature>
<evidence type="ECO:0000256" key="6">
    <source>
        <dbReference type="ARBA" id="ARBA00022989"/>
    </source>
</evidence>
<evidence type="ECO:0000256" key="10">
    <source>
        <dbReference type="SAM" id="Phobius"/>
    </source>
</evidence>
<feature type="transmembrane region" description="Helical" evidence="10">
    <location>
        <begin position="6"/>
        <end position="22"/>
    </location>
</feature>
<keyword evidence="8 9" id="KW-0012">Acyltransferase</keyword>
<sequence>MIFNSYSFIFWFFPVFLLFWKLLKGKRRLRMWLLLIASYTFYAWWDYRFTTLMAFISVVNWTAGRKINHSKSPDLQKMVVIMAVVLSITPLFFFKYLPWLGSYAEVLFNGVAKTRYNDFLSSIILPVGISFFTFQAMSYTIDLYHKKCNYCPNLIKFAGFVSMFPQLVAGPIIRFKDIDSQLGRIEHLDDEIDFNSGLELFFRGLIKKVFFADQLGILIDPSFAAGVDVSMGLAWASILGYTLQIYFDFSGYSDMAIGMGHCLGFKFPENFRAPYTSANPAEFWRRWHITLSTWLRDYVYILMGGNRKGKICTLQNLMVTMLIGGLWHGASWTFVFWGFWHGFMLCIHRITPNAVLRKIPKWIAILMLNLGVIIGWVFFRLPTMDQGWGFLSAMAGFGSQLSILISWQLYFFIPAGYFVHYLERRDIDVPFPRKKVFAIGLAIFAAFSILELGRDAPFIYFQF</sequence>
<dbReference type="InterPro" id="IPR004299">
    <property type="entry name" value="MBOAT_fam"/>
</dbReference>
<evidence type="ECO:0000256" key="3">
    <source>
        <dbReference type="ARBA" id="ARBA00022475"/>
    </source>
</evidence>
<evidence type="ECO:0000313" key="12">
    <source>
        <dbReference type="Proteomes" id="UP000199608"/>
    </source>
</evidence>
<comment type="subcellular location">
    <subcellularLocation>
        <location evidence="1">Cell membrane</location>
        <topology evidence="1">Multi-pass membrane protein</topology>
    </subcellularLocation>
</comment>
<dbReference type="InterPro" id="IPR024194">
    <property type="entry name" value="Ac/AlaTfrase_AlgI/DltB"/>
</dbReference>
<keyword evidence="7 9" id="KW-0472">Membrane</keyword>
<evidence type="ECO:0000256" key="4">
    <source>
        <dbReference type="ARBA" id="ARBA00022679"/>
    </source>
</evidence>
<dbReference type="GO" id="GO:0005886">
    <property type="term" value="C:plasma membrane"/>
    <property type="evidence" value="ECO:0007669"/>
    <property type="project" value="UniProtKB-SubCell"/>
</dbReference>
<dbReference type="PIRSF" id="PIRSF016636">
    <property type="entry name" value="AlgI_DltB"/>
    <property type="match status" value="1"/>
</dbReference>
<evidence type="ECO:0000256" key="8">
    <source>
        <dbReference type="ARBA" id="ARBA00023315"/>
    </source>
</evidence>
<gene>
    <name evidence="11" type="ORF">SAMN04487931_103264</name>
</gene>
<feature type="transmembrane region" description="Helical" evidence="10">
    <location>
        <begin position="359"/>
        <end position="379"/>
    </location>
</feature>
<dbReference type="Proteomes" id="UP000199608">
    <property type="component" value="Unassembled WGS sequence"/>
</dbReference>
<dbReference type="GO" id="GO:0016746">
    <property type="term" value="F:acyltransferase activity"/>
    <property type="evidence" value="ECO:0007669"/>
    <property type="project" value="UniProtKB-KW"/>
</dbReference>
<comment type="similarity">
    <text evidence="2 9">Belongs to the membrane-bound acyltransferase family.</text>
</comment>
<keyword evidence="3 9" id="KW-1003">Cell membrane</keyword>
<dbReference type="AlphaFoldDB" id="A0A1H2EQ66"/>
<feature type="transmembrane region" description="Helical" evidence="10">
    <location>
        <begin position="119"/>
        <end position="137"/>
    </location>
</feature>
<keyword evidence="12" id="KW-1185">Reference proteome</keyword>
<dbReference type="PANTHER" id="PTHR13285:SF23">
    <property type="entry name" value="TEICHOIC ACID D-ALANYLTRANSFERASE"/>
    <property type="match status" value="1"/>
</dbReference>
<keyword evidence="4 9" id="KW-0808">Transferase</keyword>
<evidence type="ECO:0000256" key="9">
    <source>
        <dbReference type="PIRNR" id="PIRNR016636"/>
    </source>
</evidence>
<feature type="transmembrane region" description="Helical" evidence="10">
    <location>
        <begin position="317"/>
        <end position="339"/>
    </location>
</feature>
<evidence type="ECO:0000313" key="11">
    <source>
        <dbReference type="EMBL" id="SDT96888.1"/>
    </source>
</evidence>
<proteinExistence type="inferred from homology"/>
<evidence type="ECO:0000256" key="7">
    <source>
        <dbReference type="ARBA" id="ARBA00023136"/>
    </source>
</evidence>
<dbReference type="PANTHER" id="PTHR13285">
    <property type="entry name" value="ACYLTRANSFERASE"/>
    <property type="match status" value="1"/>
</dbReference>
<dbReference type="PIRSF" id="PIRSF500217">
    <property type="entry name" value="AlgI"/>
    <property type="match status" value="1"/>
</dbReference>
<organism evidence="11 12">
    <name type="scientific">Desulfobacula phenolica</name>
    <dbReference type="NCBI Taxonomy" id="90732"/>
    <lineage>
        <taxon>Bacteria</taxon>
        <taxon>Pseudomonadati</taxon>
        <taxon>Thermodesulfobacteriota</taxon>
        <taxon>Desulfobacteria</taxon>
        <taxon>Desulfobacterales</taxon>
        <taxon>Desulfobacteraceae</taxon>
        <taxon>Desulfobacula</taxon>
    </lineage>
</organism>
<keyword evidence="6 10" id="KW-1133">Transmembrane helix</keyword>
<feature type="transmembrane region" description="Helical" evidence="10">
    <location>
        <begin position="79"/>
        <end position="99"/>
    </location>
</feature>
<evidence type="ECO:0000256" key="1">
    <source>
        <dbReference type="ARBA" id="ARBA00004651"/>
    </source>
</evidence>
<dbReference type="InterPro" id="IPR028362">
    <property type="entry name" value="AlgI"/>
</dbReference>
<dbReference type="InterPro" id="IPR051085">
    <property type="entry name" value="MB_O-acyltransferase"/>
</dbReference>
<accession>A0A1H2EQ66</accession>
<dbReference type="Pfam" id="PF03062">
    <property type="entry name" value="MBOAT"/>
    <property type="match status" value="1"/>
</dbReference>
<name>A0A1H2EQ66_9BACT</name>
<feature type="transmembrane region" description="Helical" evidence="10">
    <location>
        <begin position="436"/>
        <end position="453"/>
    </location>
</feature>
<evidence type="ECO:0000256" key="5">
    <source>
        <dbReference type="ARBA" id="ARBA00022692"/>
    </source>
</evidence>
<protein>
    <submittedName>
        <fullName evidence="11">Alginate O-acetyltransferase complex protein AlgI</fullName>
    </submittedName>
</protein>
<evidence type="ECO:0000256" key="2">
    <source>
        <dbReference type="ARBA" id="ARBA00010323"/>
    </source>
</evidence>